<proteinExistence type="predicted"/>
<keyword evidence="3" id="KW-1185">Reference proteome</keyword>
<organism evidence="2 3">
    <name type="scientific">Brevibacterium salitolerans</name>
    <dbReference type="NCBI Taxonomy" id="1403566"/>
    <lineage>
        <taxon>Bacteria</taxon>
        <taxon>Bacillati</taxon>
        <taxon>Actinomycetota</taxon>
        <taxon>Actinomycetes</taxon>
        <taxon>Micrococcales</taxon>
        <taxon>Brevibacteriaceae</taxon>
        <taxon>Brevibacterium</taxon>
    </lineage>
</organism>
<reference evidence="2 3" key="1">
    <citation type="journal article" date="2019" name="Int. J. Syst. Evol. Microbiol.">
        <title>The Global Catalogue of Microorganisms (GCM) 10K type strain sequencing project: providing services to taxonomists for standard genome sequencing and annotation.</title>
        <authorList>
            <consortium name="The Broad Institute Genomics Platform"/>
            <consortium name="The Broad Institute Genome Sequencing Center for Infectious Disease"/>
            <person name="Wu L."/>
            <person name="Ma J."/>
        </authorList>
    </citation>
    <scope>NUCLEOTIDE SEQUENCE [LARGE SCALE GENOMIC DNA]</scope>
    <source>
        <strain evidence="2 3">JCM 15900</strain>
    </source>
</reference>
<name>A0ABN2X974_9MICO</name>
<evidence type="ECO:0000313" key="3">
    <source>
        <dbReference type="Proteomes" id="UP001500984"/>
    </source>
</evidence>
<accession>A0ABN2X974</accession>
<evidence type="ECO:0000256" key="1">
    <source>
        <dbReference type="SAM" id="MobiDB-lite"/>
    </source>
</evidence>
<sequence length="92" mass="10677">MRQAWSMVVPERRLRYSGSERPAWRMNHTGVRETGWERAAETRVGCMGISLSDRTDTADRTRLRGIPDLARRKRSAHSSAESVPRPWKVRSR</sequence>
<dbReference type="Proteomes" id="UP001500984">
    <property type="component" value="Unassembled WGS sequence"/>
</dbReference>
<evidence type="ECO:0000313" key="2">
    <source>
        <dbReference type="EMBL" id="GAA2106327.1"/>
    </source>
</evidence>
<feature type="region of interest" description="Disordered" evidence="1">
    <location>
        <begin position="55"/>
        <end position="92"/>
    </location>
</feature>
<comment type="caution">
    <text evidence="2">The sequence shown here is derived from an EMBL/GenBank/DDBJ whole genome shotgun (WGS) entry which is preliminary data.</text>
</comment>
<gene>
    <name evidence="2" type="ORF">GCM10009823_32310</name>
</gene>
<dbReference type="EMBL" id="BAAAPZ010000019">
    <property type="protein sequence ID" value="GAA2106327.1"/>
    <property type="molecule type" value="Genomic_DNA"/>
</dbReference>
<protein>
    <submittedName>
        <fullName evidence="2">Uncharacterized protein</fullName>
    </submittedName>
</protein>